<evidence type="ECO:0000313" key="2">
    <source>
        <dbReference type="Proteomes" id="UP001147148"/>
    </source>
</evidence>
<gene>
    <name evidence="1" type="ORF">OL233_06225</name>
</gene>
<reference evidence="1" key="1">
    <citation type="submission" date="2022-10" db="EMBL/GenBank/DDBJ databases">
        <title>Vagococcus sp. isolated from poultry meat.</title>
        <authorList>
            <person name="Johansson P."/>
            <person name="Bjorkroth J."/>
        </authorList>
    </citation>
    <scope>NUCLEOTIDE SEQUENCE</scope>
    <source>
        <strain evidence="1">PNs007</strain>
    </source>
</reference>
<dbReference type="EMBL" id="JAPDSH010000004">
    <property type="protein sequence ID" value="MDF0479885.1"/>
    <property type="molecule type" value="Genomic_DNA"/>
</dbReference>
<dbReference type="RefSeq" id="WP_275471480.1">
    <property type="nucleotide sequence ID" value="NZ_JAPDSH010000004.1"/>
</dbReference>
<proteinExistence type="predicted"/>
<evidence type="ECO:0000313" key="1">
    <source>
        <dbReference type="EMBL" id="MDF0479885.1"/>
    </source>
</evidence>
<protein>
    <submittedName>
        <fullName evidence="1">Uncharacterized protein</fullName>
    </submittedName>
</protein>
<organism evidence="1 2">
    <name type="scientific">Vagococcus proximus</name>
    <dbReference type="NCBI Taxonomy" id="2991417"/>
    <lineage>
        <taxon>Bacteria</taxon>
        <taxon>Bacillati</taxon>
        <taxon>Bacillota</taxon>
        <taxon>Bacilli</taxon>
        <taxon>Lactobacillales</taxon>
        <taxon>Enterococcaceae</taxon>
        <taxon>Vagococcus</taxon>
    </lineage>
</organism>
<comment type="caution">
    <text evidence="1">The sequence shown here is derived from an EMBL/GenBank/DDBJ whole genome shotgun (WGS) entry which is preliminary data.</text>
</comment>
<keyword evidence="2" id="KW-1185">Reference proteome</keyword>
<sequence length="150" mass="17318">MLKFGNWKSKRLFLSQKELPIEEFATGDSLELTRVDSNDKKSILEEGKVVTPIQNKVKESQHLEDNSFIIGNRISTLCYEISCNGDKKKVVKPVSVNRVMDNLSILEFSHLFEIPYSWRGHDITFNIRVQDTFNKIVEGSEEKIIIQSKK</sequence>
<dbReference type="Proteomes" id="UP001147148">
    <property type="component" value="Unassembled WGS sequence"/>
</dbReference>
<accession>A0ABT5X1K8</accession>
<name>A0ABT5X1K8_9ENTE</name>